<reference evidence="2 3" key="1">
    <citation type="journal article" date="2008" name="Nature">
        <title>The Trichoplax genome and the nature of placozoans.</title>
        <authorList>
            <person name="Srivastava M."/>
            <person name="Begovic E."/>
            <person name="Chapman J."/>
            <person name="Putnam N.H."/>
            <person name="Hellsten U."/>
            <person name="Kawashima T."/>
            <person name="Kuo A."/>
            <person name="Mitros T."/>
            <person name="Salamov A."/>
            <person name="Carpenter M.L."/>
            <person name="Signorovitch A.Y."/>
            <person name="Moreno M.A."/>
            <person name="Kamm K."/>
            <person name="Grimwood J."/>
            <person name="Schmutz J."/>
            <person name="Shapiro H."/>
            <person name="Grigoriev I.V."/>
            <person name="Buss L.W."/>
            <person name="Schierwater B."/>
            <person name="Dellaporta S.L."/>
            <person name="Rokhsar D.S."/>
        </authorList>
    </citation>
    <scope>NUCLEOTIDE SEQUENCE [LARGE SCALE GENOMIC DNA]</scope>
    <source>
        <strain evidence="2 3">Grell-BS-1999</strain>
    </source>
</reference>
<gene>
    <name evidence="2" type="ORF">TRIADDRAFT_61177</name>
</gene>
<dbReference type="EMBL" id="DS985260">
    <property type="protein sequence ID" value="EDV20396.1"/>
    <property type="molecule type" value="Genomic_DNA"/>
</dbReference>
<name>B3SA89_TRIAD</name>
<dbReference type="KEGG" id="tad:TRIADDRAFT_61177"/>
<dbReference type="HOGENOM" id="CLU_1002312_0_0_1"/>
<feature type="transmembrane region" description="Helical" evidence="1">
    <location>
        <begin position="130"/>
        <end position="155"/>
    </location>
</feature>
<protein>
    <submittedName>
        <fullName evidence="2">Uncharacterized protein</fullName>
    </submittedName>
</protein>
<dbReference type="GO" id="GO:0016020">
    <property type="term" value="C:membrane"/>
    <property type="evidence" value="ECO:0007669"/>
    <property type="project" value="UniProtKB-SubCell"/>
</dbReference>
<dbReference type="GeneID" id="6758303"/>
<dbReference type="AlphaFoldDB" id="B3SA89"/>
<evidence type="ECO:0000313" key="2">
    <source>
        <dbReference type="EMBL" id="EDV20396.1"/>
    </source>
</evidence>
<dbReference type="PhylomeDB" id="B3SA89"/>
<feature type="transmembrane region" description="Helical" evidence="1">
    <location>
        <begin position="94"/>
        <end position="118"/>
    </location>
</feature>
<sequence length="278" mass="31066">MVQNMPQTQIMEQPPEPHQQSQMLASPYIINQGYGGSVSRVLPQSIQIRIRTVGLFMLILGLLSLILGVIGFFLDGYTIYDDTPSFSIICNVRAYVYLGTNIWCGFIYALSGVFSLLSNQFRDNAHLMNTFYAFSIISFIMSLAHFGLSFGLMFHDGQHCILWYNAVSMLISIGSFALSLVVMIVLGHQIYCRSNLRNAISVHYMTGHQLVAFGQPVPMGVAYSAGQPVYVQTTPNLQYTTEMNRAAIFPPQQPPPQYDQLVAINRNDNSKETENIIG</sequence>
<dbReference type="CTD" id="6758303"/>
<keyword evidence="3" id="KW-1185">Reference proteome</keyword>
<evidence type="ECO:0000313" key="3">
    <source>
        <dbReference type="Proteomes" id="UP000009022"/>
    </source>
</evidence>
<dbReference type="InParanoid" id="B3SA89"/>
<dbReference type="PANTHER" id="PTHR23320:SF142">
    <property type="entry name" value="MARVEL DOMAIN-CONTAINING PROTEIN"/>
    <property type="match status" value="1"/>
</dbReference>
<proteinExistence type="predicted"/>
<feature type="transmembrane region" description="Helical" evidence="1">
    <location>
        <begin position="53"/>
        <end position="74"/>
    </location>
</feature>
<evidence type="ECO:0000256" key="1">
    <source>
        <dbReference type="SAM" id="Phobius"/>
    </source>
</evidence>
<keyword evidence="1" id="KW-0472">Membrane</keyword>
<feature type="transmembrane region" description="Helical" evidence="1">
    <location>
        <begin position="161"/>
        <end position="187"/>
    </location>
</feature>
<dbReference type="Proteomes" id="UP000009022">
    <property type="component" value="Unassembled WGS sequence"/>
</dbReference>
<organism evidence="2 3">
    <name type="scientific">Trichoplax adhaerens</name>
    <name type="common">Trichoplax reptans</name>
    <dbReference type="NCBI Taxonomy" id="10228"/>
    <lineage>
        <taxon>Eukaryota</taxon>
        <taxon>Metazoa</taxon>
        <taxon>Placozoa</taxon>
        <taxon>Uniplacotomia</taxon>
        <taxon>Trichoplacea</taxon>
        <taxon>Trichoplacidae</taxon>
        <taxon>Trichoplax</taxon>
    </lineage>
</organism>
<accession>B3SA89</accession>
<keyword evidence="1" id="KW-1133">Transmembrane helix</keyword>
<dbReference type="RefSeq" id="XP_002117090.1">
    <property type="nucleotide sequence ID" value="XM_002117054.1"/>
</dbReference>
<dbReference type="InterPro" id="IPR030417">
    <property type="entry name" value="MS4A"/>
</dbReference>
<keyword evidence="1" id="KW-0812">Transmembrane</keyword>
<dbReference type="PANTHER" id="PTHR23320">
    <property type="entry name" value="MEMBRANE-SPANNING 4-DOMAINS SUBFAMILY A MS4A -RELATED"/>
    <property type="match status" value="1"/>
</dbReference>